<dbReference type="GO" id="GO:0030036">
    <property type="term" value="P:actin cytoskeleton organization"/>
    <property type="evidence" value="ECO:0007669"/>
    <property type="project" value="InterPro"/>
</dbReference>
<comment type="caution">
    <text evidence="6">The sequence shown here is derived from an EMBL/GenBank/DDBJ whole genome shotgun (WGS) entry which is preliminary data.</text>
</comment>
<dbReference type="EMBL" id="CAJOBJ010247160">
    <property type="protein sequence ID" value="CAF5087202.1"/>
    <property type="molecule type" value="Genomic_DNA"/>
</dbReference>
<dbReference type="GO" id="GO:0051015">
    <property type="term" value="F:actin filament binding"/>
    <property type="evidence" value="ECO:0007669"/>
    <property type="project" value="InterPro"/>
</dbReference>
<feature type="chain" id="PRO_5036273975" evidence="4">
    <location>
        <begin position="20"/>
        <end position="325"/>
    </location>
</feature>
<keyword evidence="2" id="KW-0677">Repeat</keyword>
<evidence type="ECO:0000256" key="3">
    <source>
        <dbReference type="PROSITE-ProRule" id="PRU00087"/>
    </source>
</evidence>
<evidence type="ECO:0000313" key="7">
    <source>
        <dbReference type="Proteomes" id="UP000681720"/>
    </source>
</evidence>
<dbReference type="InterPro" id="IPR017868">
    <property type="entry name" value="Filamin/ABP280_repeat-like"/>
</dbReference>
<dbReference type="InterPro" id="IPR001298">
    <property type="entry name" value="Filamin/ABP280_rpt"/>
</dbReference>
<dbReference type="Proteomes" id="UP000681967">
    <property type="component" value="Unassembled WGS sequence"/>
</dbReference>
<dbReference type="PANTHER" id="PTHR38537:SF8">
    <property type="entry name" value="FILAMIN-A"/>
    <property type="match status" value="1"/>
</dbReference>
<evidence type="ECO:0000313" key="5">
    <source>
        <dbReference type="EMBL" id="CAF5027705.1"/>
    </source>
</evidence>
<dbReference type="AlphaFoldDB" id="A0A8S3EVF8"/>
<protein>
    <submittedName>
        <fullName evidence="6">Uncharacterized protein</fullName>
    </submittedName>
</protein>
<feature type="repeat" description="Filamin" evidence="3">
    <location>
        <begin position="112"/>
        <end position="204"/>
    </location>
</feature>
<keyword evidence="4" id="KW-0732">Signal</keyword>
<dbReference type="PROSITE" id="PS50194">
    <property type="entry name" value="FILAMIN_REPEAT"/>
    <property type="match status" value="3"/>
</dbReference>
<dbReference type="SUPFAM" id="SSF81296">
    <property type="entry name" value="E set domains"/>
    <property type="match status" value="3"/>
</dbReference>
<dbReference type="InterPro" id="IPR013783">
    <property type="entry name" value="Ig-like_fold"/>
</dbReference>
<dbReference type="Proteomes" id="UP000681720">
    <property type="component" value="Unassembled WGS sequence"/>
</dbReference>
<dbReference type="Gene3D" id="2.60.40.10">
    <property type="entry name" value="Immunoglobulins"/>
    <property type="match status" value="3"/>
</dbReference>
<evidence type="ECO:0000313" key="6">
    <source>
        <dbReference type="EMBL" id="CAF5087202.1"/>
    </source>
</evidence>
<dbReference type="FunFam" id="2.60.40.10:FF:000007">
    <property type="entry name" value="Filamin-B isoform C"/>
    <property type="match status" value="1"/>
</dbReference>
<organism evidence="6 7">
    <name type="scientific">Rotaria magnacalcarata</name>
    <dbReference type="NCBI Taxonomy" id="392030"/>
    <lineage>
        <taxon>Eukaryota</taxon>
        <taxon>Metazoa</taxon>
        <taxon>Spiralia</taxon>
        <taxon>Gnathifera</taxon>
        <taxon>Rotifera</taxon>
        <taxon>Eurotatoria</taxon>
        <taxon>Bdelloidea</taxon>
        <taxon>Philodinida</taxon>
        <taxon>Philodinidae</taxon>
        <taxon>Rotaria</taxon>
    </lineage>
</organism>
<dbReference type="InterPro" id="IPR044801">
    <property type="entry name" value="Filamin"/>
</dbReference>
<feature type="repeat" description="Filamin" evidence="3">
    <location>
        <begin position="40"/>
        <end position="112"/>
    </location>
</feature>
<feature type="repeat" description="Filamin" evidence="3">
    <location>
        <begin position="196"/>
        <end position="295"/>
    </location>
</feature>
<accession>A0A8S3EVF8</accession>
<evidence type="ECO:0000256" key="4">
    <source>
        <dbReference type="SAM" id="SignalP"/>
    </source>
</evidence>
<feature type="signal peptide" evidence="4">
    <location>
        <begin position="1"/>
        <end position="19"/>
    </location>
</feature>
<evidence type="ECO:0000256" key="2">
    <source>
        <dbReference type="ARBA" id="ARBA00022737"/>
    </source>
</evidence>
<evidence type="ECO:0000256" key="1">
    <source>
        <dbReference type="ARBA" id="ARBA00009238"/>
    </source>
</evidence>
<reference evidence="6" key="1">
    <citation type="submission" date="2021-02" db="EMBL/GenBank/DDBJ databases">
        <authorList>
            <person name="Nowell W R."/>
        </authorList>
    </citation>
    <scope>NUCLEOTIDE SEQUENCE</scope>
</reference>
<dbReference type="PANTHER" id="PTHR38537">
    <property type="entry name" value="JITTERBUG, ISOFORM N"/>
    <property type="match status" value="1"/>
</dbReference>
<comment type="similarity">
    <text evidence="1">Belongs to the filamin family.</text>
</comment>
<sequence>MISFSILLLFHFVVTLNLAGDTTHKYIRTQTDSFTTSQYRPVDFRLPVGGGKLSDITASIRTPTGKFHTPILDDNQDGTVSIKYQPSEIGLHELDVFYQGQPIAGSPFKFHVDQVQTGYVTAYGPGLSYGVCNESCSFRIITKDAGSGGLSVAVEGSSKAEIQCKDNKDGTCDVTYWPTAPGEYTITVKFADKHIVGSPFTAKVTGLSPTIENQKRSQVMVGNQSEISLRVTEMDIHDLNATIRSPSGIEDVCLLKRLANGSLGISFIPKEIGDHLVNVYRDGKHIKNSPFRIHVGSSEIGDATKVKVFGRGLKEGKGKAINNII</sequence>
<dbReference type="SMART" id="SM00557">
    <property type="entry name" value="IG_FLMN"/>
    <property type="match status" value="3"/>
</dbReference>
<gene>
    <name evidence="5" type="ORF">BYL167_LOCUS56143</name>
    <name evidence="6" type="ORF">GIL414_LOCUS62036</name>
</gene>
<proteinExistence type="inferred from homology"/>
<name>A0A8S3EVF8_9BILA</name>
<dbReference type="EMBL" id="CAJOBH010218714">
    <property type="protein sequence ID" value="CAF5027705.1"/>
    <property type="molecule type" value="Genomic_DNA"/>
</dbReference>
<dbReference type="Pfam" id="PF00630">
    <property type="entry name" value="Filamin"/>
    <property type="match status" value="3"/>
</dbReference>
<dbReference type="InterPro" id="IPR014756">
    <property type="entry name" value="Ig_E-set"/>
</dbReference>